<comment type="catalytic activity">
    <reaction evidence="1 6">
        <text>Thiol-dependent hydrolysis of ester, thioester, amide, peptide and isopeptide bonds formed by the C-terminal Gly of ubiquitin (a 76-residue protein attached to proteins as an intracellular targeting signal).</text>
        <dbReference type="EC" id="3.4.19.12"/>
    </reaction>
</comment>
<feature type="compositionally biased region" description="Polar residues" evidence="8">
    <location>
        <begin position="448"/>
        <end position="463"/>
    </location>
</feature>
<dbReference type="InterPro" id="IPR025305">
    <property type="entry name" value="UCH_repeat_domain"/>
</dbReference>
<feature type="coiled-coil region" evidence="7">
    <location>
        <begin position="130"/>
        <end position="157"/>
    </location>
</feature>
<feature type="compositionally biased region" description="Acidic residues" evidence="8">
    <location>
        <begin position="477"/>
        <end position="490"/>
    </location>
</feature>
<dbReference type="Pfam" id="PF13446">
    <property type="entry name" value="RPT"/>
    <property type="match status" value="4"/>
</dbReference>
<dbReference type="GO" id="GO:0016579">
    <property type="term" value="P:protein deubiquitination"/>
    <property type="evidence" value="ECO:0007669"/>
    <property type="project" value="InterPro"/>
</dbReference>
<dbReference type="InterPro" id="IPR018200">
    <property type="entry name" value="USP_CS"/>
</dbReference>
<dbReference type="FunFam" id="3.90.70.10:FF:000122">
    <property type="entry name" value="Ubiquitin carboxyl-terminal hydrolase 2"/>
    <property type="match status" value="1"/>
</dbReference>
<reference evidence="10 11" key="1">
    <citation type="submission" date="2017-10" db="EMBL/GenBank/DDBJ databases">
        <title>Comparative genomics in systemic dimorphic fungi from Ajellomycetaceae.</title>
        <authorList>
            <person name="Munoz J.F."/>
            <person name="Mcewen J.G."/>
            <person name="Clay O.K."/>
            <person name="Cuomo C.A."/>
        </authorList>
    </citation>
    <scope>NUCLEOTIDE SEQUENCE [LARGE SCALE GENOMIC DNA]</scope>
    <source>
        <strain evidence="10 11">UAMH7299</strain>
    </source>
</reference>
<evidence type="ECO:0000313" key="10">
    <source>
        <dbReference type="EMBL" id="PGH26549.1"/>
    </source>
</evidence>
<dbReference type="CDD" id="cd02666">
    <property type="entry name" value="Peptidase_C19J"/>
    <property type="match status" value="1"/>
</dbReference>
<keyword evidence="5 6" id="KW-0788">Thiol protease</keyword>
<keyword evidence="7" id="KW-0175">Coiled coil</keyword>
<organism evidence="10 11">
    <name type="scientific">Polytolypa hystricis (strain UAMH7299)</name>
    <dbReference type="NCBI Taxonomy" id="1447883"/>
    <lineage>
        <taxon>Eukaryota</taxon>
        <taxon>Fungi</taxon>
        <taxon>Dikarya</taxon>
        <taxon>Ascomycota</taxon>
        <taxon>Pezizomycotina</taxon>
        <taxon>Eurotiomycetes</taxon>
        <taxon>Eurotiomycetidae</taxon>
        <taxon>Onygenales</taxon>
        <taxon>Onygenales incertae sedis</taxon>
        <taxon>Polytolypa</taxon>
    </lineage>
</organism>
<dbReference type="GO" id="GO:0070628">
    <property type="term" value="F:proteasome binding"/>
    <property type="evidence" value="ECO:0007669"/>
    <property type="project" value="TreeGrafter"/>
</dbReference>
<dbReference type="STRING" id="1447883.A0A2B7YZX9"/>
<evidence type="ECO:0000256" key="4">
    <source>
        <dbReference type="ARBA" id="ARBA00022801"/>
    </source>
</evidence>
<feature type="compositionally biased region" description="Low complexity" evidence="8">
    <location>
        <begin position="912"/>
        <end position="924"/>
    </location>
</feature>
<dbReference type="SUPFAM" id="SSF54001">
    <property type="entry name" value="Cysteine proteinases"/>
    <property type="match status" value="1"/>
</dbReference>
<comment type="similarity">
    <text evidence="6">Belongs to the peptidase C19 family.</text>
</comment>
<keyword evidence="3 6" id="KW-0833">Ubl conjugation pathway</keyword>
<dbReference type="GO" id="GO:0061136">
    <property type="term" value="P:regulation of proteasomal protein catabolic process"/>
    <property type="evidence" value="ECO:0007669"/>
    <property type="project" value="TreeGrafter"/>
</dbReference>
<accession>A0A2B7YZX9</accession>
<dbReference type="InterPro" id="IPR044635">
    <property type="entry name" value="UBP14-like"/>
</dbReference>
<feature type="compositionally biased region" description="Pro residues" evidence="8">
    <location>
        <begin position="502"/>
        <end position="516"/>
    </location>
</feature>
<sequence length="974" mass="109574">MDSDLPPGRPPYYEDLGTVEGSTSSMILQAYHKQIETDPARAPYYLRCLKTLADWRHDSDGRVLAEAVEREYTEGRYTDHDIPKAYNYFQLNPADRTLTDDYIINCFFARLTDAPNDMEPRRQLWRIGDHRQSEKIKAAAEERVANVEQALVFLGAERETGDDFIISMYTAKISDNPASKALAQKAVSLIAEARQSDSLRHFLKTGELGTPEMDVAEAFCLLQIPDRTADESAILAAFSVCCSEAPGQINSYRRALDIIAKERGSAMLSSTLAEDATHTIPVRFDWPVGLRNIGNTCYLNSLLQFYFTIAPFRRMVLNFEDFKMPLDEESVKKKQVGSRKVSLAEIERSQKFVCELRKLFTDMIESPNSAVTPEQELARLTLISSSNEAAIRRKSIISSTRPGLGEIHGMPILGPLGPPTTTENDGTRTAPATATVTEEETSSKDWASDTTLAGLTRTNNSPLTVPDNKENIKLPLDDDDDDNVEMEEVNDSQSPPKAFGPIGPPNRPPPVPPRPAPQIDRQQLIKEEVELGAQQDVTEVINNVLFQTQCAIKPDRIDGDGEQVDLIKNLFYGRNKSHIKSQKGDRSKEELWADIKVDVATGPRDIYSALDGAFDEQWVEVEGSEARQFSTITNIPPVLQVQVQRVQFDQVKKTSFKSTHHLELKETIYLDRYMDASEESEVTKRREESWRWKSELRGLRARKAELINNENWTSLSDVFKDARTSLEDLVTMKDDPETAEEALEIDDSIIETLANLEHAAKEEIERIEAREKHLTTLIETQFSDSRLLPYRLYAVFIHHGSVEFGHYYIYIFDFEKNIWRKYNDSEVTEVHNTAEIFGNTGMINPPTPYFVVYVSDKHKDRAVEPVHRNIVEPVSTLVATNPDNDNAVMIDIPPEGMDVNMSDPPAYEELEGSLPSGMSSKPSSQTPQEPISTPGVLVTTTEVDPSDSPCLNPLKRKGEQGQGRGGWRSSDIDF</sequence>
<dbReference type="EC" id="3.4.19.12" evidence="6"/>
<dbReference type="PROSITE" id="PS00973">
    <property type="entry name" value="USP_2"/>
    <property type="match status" value="1"/>
</dbReference>
<dbReference type="PANTHER" id="PTHR43982:SF6">
    <property type="entry name" value="UBIQUITIN CARBOXYL-TERMINAL HYDROLASE 2-RELATED"/>
    <property type="match status" value="1"/>
</dbReference>
<dbReference type="Gene3D" id="3.90.70.10">
    <property type="entry name" value="Cysteine proteinases"/>
    <property type="match status" value="2"/>
</dbReference>
<dbReference type="EMBL" id="PDNA01000015">
    <property type="protein sequence ID" value="PGH26549.1"/>
    <property type="molecule type" value="Genomic_DNA"/>
</dbReference>
<dbReference type="PROSITE" id="PS50235">
    <property type="entry name" value="USP_3"/>
    <property type="match status" value="1"/>
</dbReference>
<name>A0A2B7YZX9_POLH7</name>
<evidence type="ECO:0000256" key="1">
    <source>
        <dbReference type="ARBA" id="ARBA00000707"/>
    </source>
</evidence>
<evidence type="ECO:0000256" key="2">
    <source>
        <dbReference type="ARBA" id="ARBA00022670"/>
    </source>
</evidence>
<feature type="compositionally biased region" description="Basic and acidic residues" evidence="8">
    <location>
        <begin position="467"/>
        <end position="476"/>
    </location>
</feature>
<keyword evidence="11" id="KW-1185">Reference proteome</keyword>
<dbReference type="Pfam" id="PF00443">
    <property type="entry name" value="UCH"/>
    <property type="match status" value="1"/>
</dbReference>
<dbReference type="InterPro" id="IPR038765">
    <property type="entry name" value="Papain-like_cys_pep_sf"/>
</dbReference>
<evidence type="ECO:0000313" key="11">
    <source>
        <dbReference type="Proteomes" id="UP000224634"/>
    </source>
</evidence>
<evidence type="ECO:0000256" key="6">
    <source>
        <dbReference type="RuleBase" id="RU366025"/>
    </source>
</evidence>
<dbReference type="GO" id="GO:0004843">
    <property type="term" value="F:cysteine-type deubiquitinase activity"/>
    <property type="evidence" value="ECO:0007669"/>
    <property type="project" value="UniProtKB-UniRule"/>
</dbReference>
<evidence type="ECO:0000259" key="9">
    <source>
        <dbReference type="PROSITE" id="PS50235"/>
    </source>
</evidence>
<dbReference type="InterPro" id="IPR001394">
    <property type="entry name" value="Peptidase_C19_UCH"/>
</dbReference>
<dbReference type="PROSITE" id="PS00972">
    <property type="entry name" value="USP_1"/>
    <property type="match status" value="1"/>
</dbReference>
<feature type="compositionally biased region" description="Low complexity" evidence="8">
    <location>
        <begin position="413"/>
        <end position="436"/>
    </location>
</feature>
<evidence type="ECO:0000256" key="3">
    <source>
        <dbReference type="ARBA" id="ARBA00022786"/>
    </source>
</evidence>
<keyword evidence="4 6" id="KW-0378">Hydrolase</keyword>
<dbReference type="AlphaFoldDB" id="A0A2B7YZX9"/>
<keyword evidence="2 6" id="KW-0645">Protease</keyword>
<comment type="caution">
    <text evidence="10">The sequence shown here is derived from an EMBL/GenBank/DDBJ whole genome shotgun (WGS) entry which is preliminary data.</text>
</comment>
<evidence type="ECO:0000256" key="8">
    <source>
        <dbReference type="SAM" id="MobiDB-lite"/>
    </source>
</evidence>
<feature type="domain" description="USP" evidence="9">
    <location>
        <begin position="288"/>
        <end position="856"/>
    </location>
</feature>
<evidence type="ECO:0000256" key="5">
    <source>
        <dbReference type="ARBA" id="ARBA00022807"/>
    </source>
</evidence>
<dbReference type="PANTHER" id="PTHR43982">
    <property type="entry name" value="UBIQUITIN CARBOXYL-TERMINAL HYDROLASE"/>
    <property type="match status" value="1"/>
</dbReference>
<gene>
    <name evidence="10" type="ORF">AJ80_01678</name>
</gene>
<dbReference type="InterPro" id="IPR028889">
    <property type="entry name" value="USP"/>
</dbReference>
<protein>
    <recommendedName>
        <fullName evidence="6">Ubiquitin carboxyl-terminal hydrolase</fullName>
        <ecNumber evidence="6">3.4.19.12</ecNumber>
    </recommendedName>
</protein>
<dbReference type="OrthoDB" id="2420415at2759"/>
<feature type="region of interest" description="Disordered" evidence="8">
    <location>
        <begin position="899"/>
        <end position="974"/>
    </location>
</feature>
<dbReference type="Proteomes" id="UP000224634">
    <property type="component" value="Unassembled WGS sequence"/>
</dbReference>
<feature type="region of interest" description="Disordered" evidence="8">
    <location>
        <begin position="412"/>
        <end position="517"/>
    </location>
</feature>
<evidence type="ECO:0000256" key="7">
    <source>
        <dbReference type="SAM" id="Coils"/>
    </source>
</evidence>
<proteinExistence type="inferred from homology"/>
<dbReference type="GO" id="GO:0043161">
    <property type="term" value="P:proteasome-mediated ubiquitin-dependent protein catabolic process"/>
    <property type="evidence" value="ECO:0007669"/>
    <property type="project" value="InterPro"/>
</dbReference>